<organism evidence="2 3">
    <name type="scientific">Prevotella histicola</name>
    <dbReference type="NCBI Taxonomy" id="470565"/>
    <lineage>
        <taxon>Bacteria</taxon>
        <taxon>Pseudomonadati</taxon>
        <taxon>Bacteroidota</taxon>
        <taxon>Bacteroidia</taxon>
        <taxon>Bacteroidales</taxon>
        <taxon>Prevotellaceae</taxon>
        <taxon>Prevotella</taxon>
    </lineage>
</organism>
<protein>
    <submittedName>
        <fullName evidence="2">Uncharacterized protein</fullName>
    </submittedName>
</protein>
<gene>
    <name evidence="2" type="ORF">HXN33_01670</name>
</gene>
<proteinExistence type="predicted"/>
<evidence type="ECO:0000313" key="2">
    <source>
        <dbReference type="EMBL" id="MBF1414265.1"/>
    </source>
</evidence>
<evidence type="ECO:0000313" key="3">
    <source>
        <dbReference type="Proteomes" id="UP000757461"/>
    </source>
</evidence>
<dbReference type="EMBL" id="JABZSQ010000015">
    <property type="protein sequence ID" value="MBF1414265.1"/>
    <property type="molecule type" value="Genomic_DNA"/>
</dbReference>
<dbReference type="AlphaFoldDB" id="A0A930HXY2"/>
<feature type="chain" id="PRO_5036750375" evidence="1">
    <location>
        <begin position="21"/>
        <end position="354"/>
    </location>
</feature>
<accession>A0A930HXY2</accession>
<feature type="signal peptide" evidence="1">
    <location>
        <begin position="1"/>
        <end position="20"/>
    </location>
</feature>
<keyword evidence="1" id="KW-0732">Signal</keyword>
<reference evidence="2" key="1">
    <citation type="submission" date="2020-04" db="EMBL/GenBank/DDBJ databases">
        <title>Deep metagenomics examines the oral microbiome during advanced dental caries in children, revealing novel taxa and co-occurrences with host molecules.</title>
        <authorList>
            <person name="Baker J.L."/>
            <person name="Morton J.T."/>
            <person name="Dinis M."/>
            <person name="Alvarez R."/>
            <person name="Tran N.C."/>
            <person name="Knight R."/>
            <person name="Edlund A."/>
        </authorList>
    </citation>
    <scope>NUCLEOTIDE SEQUENCE</scope>
    <source>
        <strain evidence="2">JCVI_25_bin.9</strain>
    </source>
</reference>
<comment type="caution">
    <text evidence="2">The sequence shown here is derived from an EMBL/GenBank/DDBJ whole genome shotgun (WGS) entry which is preliminary data.</text>
</comment>
<dbReference type="Proteomes" id="UP000757461">
    <property type="component" value="Unassembled WGS sequence"/>
</dbReference>
<evidence type="ECO:0000256" key="1">
    <source>
        <dbReference type="SAM" id="SignalP"/>
    </source>
</evidence>
<sequence length="354" mass="39743">MIRFFVTMLSLLCFTITSQAQTKTEEIDFTRMSGRGIEVKKIERSGVILLFDGGKDTTYVPAFYDKKNNEEAALRMYYGNILTVKGINGKIKEVRFWFVTKVKDNKFSTLKENKGGAIPLKPDRKGMAIWESSGNGVDSIVFTTPAGTHTRIKKIEVTYEIDRVVLTISAARHATLYYSNKAFTIPQGVVARTYKIEDNMLKLSKKYVSGDVLPKDMAVVLEADEGSYTFWMTEKQGEKDEKNVLKGTDDNSQTTGGTIYYGFSNGKRGVGFYWRKADGGAFENGAHKAYIAYTPSSTVQAKSYLVFDTVTGVHLTAFQESQMEDEPTYNLAGQRVGKDYKGIVIIRGKKYLRK</sequence>
<name>A0A930HXY2_9BACT</name>